<dbReference type="InterPro" id="IPR011701">
    <property type="entry name" value="MFS"/>
</dbReference>
<keyword evidence="4" id="KW-0762">Sugar transport</keyword>
<sequence>MHTKPPLYKLLHLCVTKKSYFAHQSFILILTFICYTTFHMSRKPISIVKSVLHKTCPYNPESKDEFWCNWKPFDGNDWSQKLGSLEYAYLLAYAFFMFASGHLAERINLRYYLAIGMISSGLMTCCFGLGYFMSNHNFMFYLIVQTITGITQATGWPAVVTIMGNWFGKGRRGLIMGIWNSHTSFGNVIGSIIAGMFVSTAWGYSFVVPGLIMVFIGIVVWLIMIPYPEDIGLSSPDDQKSLVVDLKSSLDLNDDKGRVLKSHGSTKPLLPYHDRKSDKPISIWEALKIPNVIAYSFALFFAKLVSYTFLYWLPNYLNRVGQGMTPKMAGNLSTLFDIGGIFGGVLAGFASDIWLISSSKPSSSNGRSGTCAVMLILAAPMMFLYQYVAADQSYFSYFLLIICGLLVNGPYALITTAVSADLGSQNGKHDSRALATVTAIIDGTGSLGAALGPFLTGLIVPTGWSNVFVMLIIADLMALMATVFIILRNNHINRTDNLPHNRSVFSKFVSLDSLLSLKSLLILFSSLIFFCLLFFAIKMR</sequence>
<keyword evidence="7 10" id="KW-0472">Membrane</keyword>
<feature type="transmembrane region" description="Helical" evidence="10">
    <location>
        <begin position="174"/>
        <end position="198"/>
    </location>
</feature>
<evidence type="ECO:0000313" key="12">
    <source>
        <dbReference type="EMBL" id="AKN21659.1"/>
    </source>
</evidence>
<feature type="transmembrane region" description="Helical" evidence="10">
    <location>
        <begin position="292"/>
        <end position="313"/>
    </location>
</feature>
<dbReference type="EMBL" id="KT163709">
    <property type="protein sequence ID" value="AKN21659.1"/>
    <property type="molecule type" value="mRNA"/>
</dbReference>
<dbReference type="Gene3D" id="1.20.1250.20">
    <property type="entry name" value="MFS general substrate transporter like domains"/>
    <property type="match status" value="2"/>
</dbReference>
<feature type="transmembrane region" description="Helical" evidence="10">
    <location>
        <begin position="111"/>
        <end position="132"/>
    </location>
</feature>
<evidence type="ECO:0000259" key="11">
    <source>
        <dbReference type="PROSITE" id="PS50850"/>
    </source>
</evidence>
<dbReference type="PIRSF" id="PIRSF002808">
    <property type="entry name" value="Hexose_phosphate_transp"/>
    <property type="match status" value="1"/>
</dbReference>
<dbReference type="PANTHER" id="PTHR43184:SF12">
    <property type="entry name" value="SUGAR PHOSPHATE EXCHANGER 3"/>
    <property type="match status" value="1"/>
</dbReference>
<feature type="transmembrane region" description="Helical" evidence="10">
    <location>
        <begin position="20"/>
        <end position="38"/>
    </location>
</feature>
<evidence type="ECO:0000256" key="1">
    <source>
        <dbReference type="ARBA" id="ARBA00004141"/>
    </source>
</evidence>
<feature type="transmembrane region" description="Helical" evidence="10">
    <location>
        <begin position="508"/>
        <end position="537"/>
    </location>
</feature>
<dbReference type="InterPro" id="IPR036259">
    <property type="entry name" value="MFS_trans_sf"/>
</dbReference>
<keyword evidence="6 10" id="KW-1133">Transmembrane helix</keyword>
<comment type="subcellular location">
    <subcellularLocation>
        <location evidence="1">Membrane</location>
        <topology evidence="1">Multi-pass membrane protein</topology>
    </subcellularLocation>
</comment>
<comment type="similarity">
    <text evidence="2">Belongs to the major facilitator superfamily. Organophosphate:Pi antiporter (OPA) (TC 2.A.1.4) family.</text>
</comment>
<protein>
    <recommendedName>
        <fullName evidence="8">Sugar phosphate exchanger 3</fullName>
    </recommendedName>
    <alternativeName>
        <fullName evidence="9">Solute carrier family 37 member 3</fullName>
    </alternativeName>
</protein>
<organism evidence="12">
    <name type="scientific">Schmidtea mediterranea</name>
    <name type="common">Freshwater planarian flatworm</name>
    <dbReference type="NCBI Taxonomy" id="79327"/>
    <lineage>
        <taxon>Eukaryota</taxon>
        <taxon>Metazoa</taxon>
        <taxon>Spiralia</taxon>
        <taxon>Lophotrochozoa</taxon>
        <taxon>Platyhelminthes</taxon>
        <taxon>Rhabditophora</taxon>
        <taxon>Seriata</taxon>
        <taxon>Tricladida</taxon>
        <taxon>Continenticola</taxon>
        <taxon>Geoplanoidea</taxon>
        <taxon>Dugesiidae</taxon>
        <taxon>Schmidtea</taxon>
    </lineage>
</organism>
<dbReference type="SUPFAM" id="SSF103473">
    <property type="entry name" value="MFS general substrate transporter"/>
    <property type="match status" value="1"/>
</dbReference>
<evidence type="ECO:0000256" key="8">
    <source>
        <dbReference type="ARBA" id="ARBA00041091"/>
    </source>
</evidence>
<evidence type="ECO:0000256" key="6">
    <source>
        <dbReference type="ARBA" id="ARBA00022989"/>
    </source>
</evidence>
<dbReference type="GO" id="GO:0016020">
    <property type="term" value="C:membrane"/>
    <property type="evidence" value="ECO:0007669"/>
    <property type="project" value="UniProtKB-SubCell"/>
</dbReference>
<dbReference type="OrthoDB" id="3639251at2759"/>
<evidence type="ECO:0000256" key="4">
    <source>
        <dbReference type="ARBA" id="ARBA00022597"/>
    </source>
</evidence>
<evidence type="ECO:0000256" key="9">
    <source>
        <dbReference type="ARBA" id="ARBA00042039"/>
    </source>
</evidence>
<keyword evidence="3" id="KW-0813">Transport</keyword>
<dbReference type="GO" id="GO:0022857">
    <property type="term" value="F:transmembrane transporter activity"/>
    <property type="evidence" value="ECO:0007669"/>
    <property type="project" value="InterPro"/>
</dbReference>
<gene>
    <name evidence="12" type="primary">slc37a-3</name>
</gene>
<evidence type="ECO:0000256" key="10">
    <source>
        <dbReference type="SAM" id="Phobius"/>
    </source>
</evidence>
<dbReference type="FunFam" id="1.20.1250.20:FF:000028">
    <property type="entry name" value="Sugar phosphate exchanger 3 isoform 1"/>
    <property type="match status" value="1"/>
</dbReference>
<feature type="transmembrane region" description="Helical" evidence="10">
    <location>
        <begin position="138"/>
        <end position="162"/>
    </location>
</feature>
<keyword evidence="5 10" id="KW-0812">Transmembrane</keyword>
<evidence type="ECO:0000256" key="7">
    <source>
        <dbReference type="ARBA" id="ARBA00023136"/>
    </source>
</evidence>
<reference evidence="12" key="1">
    <citation type="journal article" date="2015" name="Elife">
        <title>Stem cells and fluid flow drive cyst formation in an invertebrate excretory organ.</title>
        <authorList>
            <person name="Thi-Kim Vu H."/>
            <person name="Rink J.C."/>
            <person name="McKinney S.A."/>
            <person name="McClain M."/>
            <person name="Lakshmanaperumal N."/>
            <person name="Alexander R."/>
            <person name="Sanchez Alvarado A."/>
        </authorList>
    </citation>
    <scope>NUCLEOTIDE SEQUENCE</scope>
</reference>
<feature type="transmembrane region" description="Helical" evidence="10">
    <location>
        <begin position="434"/>
        <end position="455"/>
    </location>
</feature>
<name>A0A0H3YJJ4_SCHMD</name>
<dbReference type="AlphaFoldDB" id="A0A0H3YJJ4"/>
<feature type="transmembrane region" description="Helical" evidence="10">
    <location>
        <begin position="394"/>
        <end position="414"/>
    </location>
</feature>
<feature type="transmembrane region" description="Helical" evidence="10">
    <location>
        <begin position="87"/>
        <end position="104"/>
    </location>
</feature>
<feature type="transmembrane region" description="Helical" evidence="10">
    <location>
        <begin position="368"/>
        <end position="388"/>
    </location>
</feature>
<proteinExistence type="evidence at transcript level"/>
<dbReference type="PANTHER" id="PTHR43184">
    <property type="entry name" value="MAJOR FACILITATOR SUPERFAMILY TRANSPORTER 16, ISOFORM B"/>
    <property type="match status" value="1"/>
</dbReference>
<feature type="transmembrane region" description="Helical" evidence="10">
    <location>
        <begin position="204"/>
        <end position="225"/>
    </location>
</feature>
<feature type="transmembrane region" description="Helical" evidence="10">
    <location>
        <begin position="467"/>
        <end position="487"/>
    </location>
</feature>
<evidence type="ECO:0000256" key="5">
    <source>
        <dbReference type="ARBA" id="ARBA00022692"/>
    </source>
</evidence>
<evidence type="ECO:0000256" key="3">
    <source>
        <dbReference type="ARBA" id="ARBA00022448"/>
    </source>
</evidence>
<dbReference type="PROSITE" id="PS50850">
    <property type="entry name" value="MFS"/>
    <property type="match status" value="1"/>
</dbReference>
<feature type="transmembrane region" description="Helical" evidence="10">
    <location>
        <begin position="333"/>
        <end position="356"/>
    </location>
</feature>
<dbReference type="Pfam" id="PF07690">
    <property type="entry name" value="MFS_1"/>
    <property type="match status" value="1"/>
</dbReference>
<accession>A0A0H3YJJ4</accession>
<dbReference type="InterPro" id="IPR000849">
    <property type="entry name" value="Sugar_P_transporter"/>
</dbReference>
<feature type="domain" description="Major facilitator superfamily (MFS) profile" evidence="11">
    <location>
        <begin position="27"/>
        <end position="490"/>
    </location>
</feature>
<evidence type="ECO:0000256" key="2">
    <source>
        <dbReference type="ARBA" id="ARBA00009598"/>
    </source>
</evidence>
<dbReference type="InterPro" id="IPR020846">
    <property type="entry name" value="MFS_dom"/>
</dbReference>